<evidence type="ECO:0000313" key="2">
    <source>
        <dbReference type="EMBL" id="DBA03508.1"/>
    </source>
</evidence>
<evidence type="ECO:0000313" key="3">
    <source>
        <dbReference type="Proteomes" id="UP001146120"/>
    </source>
</evidence>
<accession>A0AAV2Z7V8</accession>
<comment type="caution">
    <text evidence="2">The sequence shown here is derived from an EMBL/GenBank/DDBJ whole genome shotgun (WGS) entry which is preliminary data.</text>
</comment>
<evidence type="ECO:0008006" key="4">
    <source>
        <dbReference type="Google" id="ProtNLM"/>
    </source>
</evidence>
<keyword evidence="3" id="KW-1185">Reference proteome</keyword>
<sequence length="275" mass="29841">MPESNATQTIGEYDAATGLTYITKQRGRLLFNMGAKAQRPKELPVLQTGKFTGQALYAEEAFFLLRRGALALYDRQSNAALSTAAFASIFQEDHAVSLPCLAVYEFLKLNKLHPRRHEIPMEPISASADADAGGLDTQPDSGANAAEEPSKPVVRSTYCEPKHYVRGSACSIAFDVWKSCTTMEVPAVKPPPTTATTAPSTSNDATAAPATTMLIVPAKRPKKRLQLVFRVIVCQYHGHVPSPMELARVVEDSEGIPVKIATVHEDNSVLLFELS</sequence>
<evidence type="ECO:0000256" key="1">
    <source>
        <dbReference type="SAM" id="MobiDB-lite"/>
    </source>
</evidence>
<reference evidence="2" key="2">
    <citation type="journal article" date="2023" name="Microbiol Resour">
        <title>Decontamination and Annotation of the Draft Genome Sequence of the Oomycete Lagenidium giganteum ARSEF 373.</title>
        <authorList>
            <person name="Morgan W.R."/>
            <person name="Tartar A."/>
        </authorList>
    </citation>
    <scope>NUCLEOTIDE SEQUENCE</scope>
    <source>
        <strain evidence="2">ARSEF 373</strain>
    </source>
</reference>
<protein>
    <recommendedName>
        <fullName evidence="4">tRNA-splicing endonuclease subunit Sen54 N-terminal domain-containing protein</fullName>
    </recommendedName>
</protein>
<name>A0AAV2Z7V8_9STRA</name>
<reference evidence="2" key="1">
    <citation type="submission" date="2022-11" db="EMBL/GenBank/DDBJ databases">
        <authorList>
            <person name="Morgan W.R."/>
            <person name="Tartar A."/>
        </authorList>
    </citation>
    <scope>NUCLEOTIDE SEQUENCE</scope>
    <source>
        <strain evidence="2">ARSEF 373</strain>
    </source>
</reference>
<dbReference type="EMBL" id="DAKRPA010000018">
    <property type="protein sequence ID" value="DBA03508.1"/>
    <property type="molecule type" value="Genomic_DNA"/>
</dbReference>
<dbReference type="Proteomes" id="UP001146120">
    <property type="component" value="Unassembled WGS sequence"/>
</dbReference>
<dbReference type="AlphaFoldDB" id="A0AAV2Z7V8"/>
<feature type="compositionally biased region" description="Low complexity" evidence="1">
    <location>
        <begin position="125"/>
        <end position="134"/>
    </location>
</feature>
<organism evidence="2 3">
    <name type="scientific">Lagenidium giganteum</name>
    <dbReference type="NCBI Taxonomy" id="4803"/>
    <lineage>
        <taxon>Eukaryota</taxon>
        <taxon>Sar</taxon>
        <taxon>Stramenopiles</taxon>
        <taxon>Oomycota</taxon>
        <taxon>Peronosporomycetes</taxon>
        <taxon>Pythiales</taxon>
        <taxon>Pythiaceae</taxon>
    </lineage>
</organism>
<gene>
    <name evidence="2" type="ORF">N0F65_011409</name>
</gene>
<proteinExistence type="predicted"/>
<feature type="region of interest" description="Disordered" evidence="1">
    <location>
        <begin position="122"/>
        <end position="151"/>
    </location>
</feature>